<gene>
    <name evidence="1" type="ORF">QQF64_018548</name>
</gene>
<accession>A0ABR3LGF1</accession>
<proteinExistence type="predicted"/>
<dbReference type="EMBL" id="JAYMGO010000022">
    <property type="protein sequence ID" value="KAL1250752.1"/>
    <property type="molecule type" value="Genomic_DNA"/>
</dbReference>
<dbReference type="Proteomes" id="UP001558613">
    <property type="component" value="Unassembled WGS sequence"/>
</dbReference>
<keyword evidence="2" id="KW-1185">Reference proteome</keyword>
<evidence type="ECO:0000313" key="1">
    <source>
        <dbReference type="EMBL" id="KAL1250752.1"/>
    </source>
</evidence>
<protein>
    <submittedName>
        <fullName evidence="1">Uncharacterized protein</fullName>
    </submittedName>
</protein>
<sequence length="141" mass="16277">MRPLYDPVSLLRCCSISGKGRNLQLTKSRDQNDPDYKRTICRENSGRIAVLVSHLVVHQCMCDLHINQRFFFFHRREDGGVACAMLLTDTSTRIHMGINTPFLLYHISKAQYWFISDSVFRQKTSGATEREMLLSHRLGEA</sequence>
<organism evidence="1 2">
    <name type="scientific">Cirrhinus molitorella</name>
    <name type="common">mud carp</name>
    <dbReference type="NCBI Taxonomy" id="172907"/>
    <lineage>
        <taxon>Eukaryota</taxon>
        <taxon>Metazoa</taxon>
        <taxon>Chordata</taxon>
        <taxon>Craniata</taxon>
        <taxon>Vertebrata</taxon>
        <taxon>Euteleostomi</taxon>
        <taxon>Actinopterygii</taxon>
        <taxon>Neopterygii</taxon>
        <taxon>Teleostei</taxon>
        <taxon>Ostariophysi</taxon>
        <taxon>Cypriniformes</taxon>
        <taxon>Cyprinidae</taxon>
        <taxon>Labeoninae</taxon>
        <taxon>Labeonini</taxon>
        <taxon>Cirrhinus</taxon>
    </lineage>
</organism>
<reference evidence="1 2" key="1">
    <citation type="submission" date="2023-09" db="EMBL/GenBank/DDBJ databases">
        <authorList>
            <person name="Wang M."/>
        </authorList>
    </citation>
    <scope>NUCLEOTIDE SEQUENCE [LARGE SCALE GENOMIC DNA]</scope>
    <source>
        <strain evidence="1">GT-2023</strain>
        <tissue evidence="1">Liver</tissue>
    </source>
</reference>
<comment type="caution">
    <text evidence="1">The sequence shown here is derived from an EMBL/GenBank/DDBJ whole genome shotgun (WGS) entry which is preliminary data.</text>
</comment>
<evidence type="ECO:0000313" key="2">
    <source>
        <dbReference type="Proteomes" id="UP001558613"/>
    </source>
</evidence>
<name>A0ABR3LGF1_9TELE</name>